<accession>A0ABY8JBU4</accession>
<evidence type="ECO:0000313" key="2">
    <source>
        <dbReference type="Proteomes" id="UP001221546"/>
    </source>
</evidence>
<proteinExistence type="predicted"/>
<protein>
    <recommendedName>
        <fullName evidence="3">Transposase</fullName>
    </recommendedName>
</protein>
<sequence length="55" mass="6123">MVQVYCRHGVATSMVFRWLTAPKAPQLATGTLADRAAKSSRRSPPCAIWYSRRTA</sequence>
<name>A0ABY8JBU4_9BRAD</name>
<evidence type="ECO:0008006" key="3">
    <source>
        <dbReference type="Google" id="ProtNLM"/>
    </source>
</evidence>
<dbReference type="RefSeq" id="WP_310884851.1">
    <property type="nucleotide sequence ID" value="NZ_CP121646.1"/>
</dbReference>
<organism evidence="1 2">
    <name type="scientific">Bradyrhizobium brasilense</name>
    <dbReference type="NCBI Taxonomy" id="1419277"/>
    <lineage>
        <taxon>Bacteria</taxon>
        <taxon>Pseudomonadati</taxon>
        <taxon>Pseudomonadota</taxon>
        <taxon>Alphaproteobacteria</taxon>
        <taxon>Hyphomicrobiales</taxon>
        <taxon>Nitrobacteraceae</taxon>
        <taxon>Bradyrhizobium</taxon>
    </lineage>
</organism>
<dbReference type="Proteomes" id="UP001221546">
    <property type="component" value="Chromosome"/>
</dbReference>
<evidence type="ECO:0000313" key="1">
    <source>
        <dbReference type="EMBL" id="WFU61257.1"/>
    </source>
</evidence>
<dbReference type="EMBL" id="CP121646">
    <property type="protein sequence ID" value="WFU61257.1"/>
    <property type="molecule type" value="Genomic_DNA"/>
</dbReference>
<reference evidence="1 2" key="1">
    <citation type="submission" date="2023-04" db="EMBL/GenBank/DDBJ databases">
        <title>Australian commercial rhizobial inoculants.</title>
        <authorList>
            <person name="Kohlmeier M.G."/>
            <person name="O'Hara G.W."/>
            <person name="Colombi E."/>
            <person name="Ramsay J.P."/>
            <person name="Terpolilli J."/>
        </authorList>
    </citation>
    <scope>NUCLEOTIDE SEQUENCE [LARGE SCALE GENOMIC DNA]</scope>
    <source>
        <strain evidence="1 2">CB627</strain>
    </source>
</reference>
<gene>
    <name evidence="1" type="ORF">QA636_27535</name>
</gene>
<keyword evidence="2" id="KW-1185">Reference proteome</keyword>